<dbReference type="InterPro" id="IPR001680">
    <property type="entry name" value="WD40_rpt"/>
</dbReference>
<feature type="compositionally biased region" description="Low complexity" evidence="2">
    <location>
        <begin position="658"/>
        <end position="668"/>
    </location>
</feature>
<proteinExistence type="predicted"/>
<dbReference type="Gene3D" id="3.10.20.90">
    <property type="entry name" value="Phosphatidylinositol 3-kinase Catalytic Subunit, Chain A, domain 1"/>
    <property type="match status" value="1"/>
</dbReference>
<dbReference type="Gene3D" id="2.130.10.10">
    <property type="entry name" value="YVTN repeat-like/Quinoprotein amine dehydrogenase"/>
    <property type="match status" value="1"/>
</dbReference>
<dbReference type="PANTHER" id="PTHR44083">
    <property type="entry name" value="TOPLESS-RELATED PROTEIN 1-RELATED"/>
    <property type="match status" value="1"/>
</dbReference>
<dbReference type="InterPro" id="IPR027728">
    <property type="entry name" value="Topless_fam"/>
</dbReference>
<evidence type="ECO:0000256" key="2">
    <source>
        <dbReference type="SAM" id="MobiDB-lite"/>
    </source>
</evidence>
<dbReference type="FunFam" id="3.10.20.90:FF:000160">
    <property type="entry name" value="Polyubiquitin-C"/>
    <property type="match status" value="1"/>
</dbReference>
<dbReference type="InterPro" id="IPR029071">
    <property type="entry name" value="Ubiquitin-like_domsf"/>
</dbReference>
<dbReference type="SUPFAM" id="SSF50978">
    <property type="entry name" value="WD40 repeat-like"/>
    <property type="match status" value="1"/>
</dbReference>
<dbReference type="Pfam" id="PF23770">
    <property type="entry name" value="Beta-prop_RIG_1st"/>
    <property type="match status" value="1"/>
</dbReference>
<evidence type="ECO:0000256" key="1">
    <source>
        <dbReference type="PROSITE-ProRule" id="PRU00221"/>
    </source>
</evidence>
<accession>J7G5B9</accession>
<dbReference type="InterPro" id="IPR000626">
    <property type="entry name" value="Ubiquitin-like_dom"/>
</dbReference>
<dbReference type="SMART" id="SM00213">
    <property type="entry name" value="UBQ"/>
    <property type="match status" value="1"/>
</dbReference>
<sequence length="787" mass="87970">MRTCELWRAIEICYVFCCKTVFQYQFYACMNKNCGITFMLSTISAASETLTGPLKTSRTSTCISSKDSVVFTEQSDWRHFSADERLKRTLVLTSRFKGKPMSFNNNQLTWLNCHTLECLNGSSNGDQQVFFFQSPTHGTTNFGLIYKDGIIMSVDSRTVLTDDFNQIAALSLRALVNYYFNVFLLSRKNEQLNDKIKRRKISDIADPSQMKALRLPDSKTAGKASAYVVPQLWQPRNGILMANDVNDNKPAEEYTACIAVYKNDSYMMSASGGKVSLFNMMTFKVMKTFVSPPPAATFLAFHPQNNNIIAIGMEDSTILIYNIRVDEVETKLKGHRNRIMGLAFSQTLNILVSSGADAQLCVWSIFGWEKKKTTLIQAPTGRQSPLVGETKIQFHNDHTHLLVAHESQIAVYDSKLDCLRSTPHTPRLRQLPSSPSSSAPAAPFLHRHHRLFLHLTCIGNLNKHRFSSDDDKARGLFISNRKVSPAFRHGLQVARNLIRIAFGVSDSSFCGSQSSPEVGRRSAGSWPEFAGDRLESSPERRERMIVDFWTPKDALAAPISCAIYSCDGLVVYATFCDGAVGVFDANSLRLRCRIVPSAYIPSFSLSGGNPSYPLVVAAHPSEPNQIAVGMTDGSVHVVEPSDAELKWGGTPSQDIGPSNSSNHSLSSQASELPSSKYFEHMTKDCPHLHDESYSDRRWRIFHAPPVFKTANALIMQIFVRTLPGKILTLEVESSDTIYNVKAKIRDKEGIPPDQQRLLLNRKLLEEGRTLADYNIQNESTLHLVLRL</sequence>
<dbReference type="PROSITE" id="PS50294">
    <property type="entry name" value="WD_REPEATS_REGION"/>
    <property type="match status" value="1"/>
</dbReference>
<dbReference type="InterPro" id="IPR019956">
    <property type="entry name" value="Ubiquitin_dom"/>
</dbReference>
<dbReference type="InterPro" id="IPR036322">
    <property type="entry name" value="WD40_repeat_dom_sf"/>
</dbReference>
<dbReference type="PROSITE" id="PS50053">
    <property type="entry name" value="UBIQUITIN_2"/>
    <property type="match status" value="1"/>
</dbReference>
<dbReference type="EMBL" id="JQ791545">
    <property type="protein sequence ID" value="AFP55591.1"/>
    <property type="molecule type" value="Genomic_DNA"/>
</dbReference>
<protein>
    <submittedName>
        <fullName evidence="4">Topless-related protein</fullName>
    </submittedName>
</protein>
<evidence type="ECO:0000259" key="3">
    <source>
        <dbReference type="PROSITE" id="PS50053"/>
    </source>
</evidence>
<dbReference type="PANTHER" id="PTHR44083:SF5">
    <property type="entry name" value="PROTEIN TOPLESS-RELATED PROTEIN 2"/>
    <property type="match status" value="1"/>
</dbReference>
<dbReference type="Pfam" id="PF00240">
    <property type="entry name" value="ubiquitin"/>
    <property type="match status" value="1"/>
</dbReference>
<evidence type="ECO:0000313" key="4">
    <source>
        <dbReference type="EMBL" id="AFP55591.1"/>
    </source>
</evidence>
<name>J7G5B9_ROSRU</name>
<dbReference type="SUPFAM" id="SSF54236">
    <property type="entry name" value="Ubiquitin-like"/>
    <property type="match status" value="1"/>
</dbReference>
<dbReference type="PRINTS" id="PR00348">
    <property type="entry name" value="UBIQUITIN"/>
</dbReference>
<reference evidence="4" key="2">
    <citation type="submission" date="2012-03" db="EMBL/GenBank/DDBJ databases">
        <authorList>
            <person name="Ayana D.T."/>
            <person name="Kaufmann H."/>
            <person name="Biber A."/>
            <person name="Debener T."/>
        </authorList>
    </citation>
    <scope>NUCLEOTIDE SEQUENCE</scope>
    <source>
        <tissue evidence="4">Leaf</tissue>
    </source>
</reference>
<keyword evidence="1" id="KW-0853">WD repeat</keyword>
<organism evidence="4">
    <name type="scientific">Rosa rugosa</name>
    <name type="common">Rugosa rose</name>
    <dbReference type="NCBI Taxonomy" id="74645"/>
    <lineage>
        <taxon>Eukaryota</taxon>
        <taxon>Viridiplantae</taxon>
        <taxon>Streptophyta</taxon>
        <taxon>Embryophyta</taxon>
        <taxon>Tracheophyta</taxon>
        <taxon>Spermatophyta</taxon>
        <taxon>Magnoliopsida</taxon>
        <taxon>eudicotyledons</taxon>
        <taxon>Gunneridae</taxon>
        <taxon>Pentapetalae</taxon>
        <taxon>rosids</taxon>
        <taxon>fabids</taxon>
        <taxon>Rosales</taxon>
        <taxon>Rosaceae</taxon>
        <taxon>Rosoideae</taxon>
        <taxon>Rosoideae incertae sedis</taxon>
        <taxon>Rosa</taxon>
    </lineage>
</organism>
<dbReference type="SMART" id="SM00320">
    <property type="entry name" value="WD40"/>
    <property type="match status" value="5"/>
</dbReference>
<dbReference type="InterPro" id="IPR056432">
    <property type="entry name" value="Beta-prop_GEMI5_1st"/>
</dbReference>
<feature type="domain" description="Ubiquitin-like" evidence="3">
    <location>
        <begin position="715"/>
        <end position="787"/>
    </location>
</feature>
<reference evidence="4" key="1">
    <citation type="journal article" date="2012" name="BMC Genomics">
        <title>Evolution of the Rdr1 TNL-cluster in roses and other Rosaceous species.</title>
        <authorList>
            <person name="Terefe-Ayana D."/>
            <person name="Kaufmann H."/>
            <person name="Linde M."/>
            <person name="Debener T."/>
        </authorList>
    </citation>
    <scope>NUCLEOTIDE SEQUENCE</scope>
    <source>
        <tissue evidence="4">Leaf</tissue>
    </source>
</reference>
<dbReference type="PROSITE" id="PS50082">
    <property type="entry name" value="WD_REPEATS_2"/>
    <property type="match status" value="1"/>
</dbReference>
<dbReference type="GO" id="GO:0006355">
    <property type="term" value="P:regulation of DNA-templated transcription"/>
    <property type="evidence" value="ECO:0007669"/>
    <property type="project" value="InterPro"/>
</dbReference>
<feature type="region of interest" description="Disordered" evidence="2">
    <location>
        <begin position="646"/>
        <end position="668"/>
    </location>
</feature>
<dbReference type="AlphaFoldDB" id="J7G5B9"/>
<feature type="repeat" description="WD" evidence="1">
    <location>
        <begin position="332"/>
        <end position="365"/>
    </location>
</feature>
<dbReference type="InterPro" id="IPR015943">
    <property type="entry name" value="WD40/YVTN_repeat-like_dom_sf"/>
</dbReference>